<accession>A0A0D6NIR9</accession>
<reference evidence="3 4" key="1">
    <citation type="submission" date="2012-11" db="EMBL/GenBank/DDBJ databases">
        <title>Whole genome sequence of Acetobacter orientalis 21F-2.</title>
        <authorList>
            <person name="Azuma Y."/>
            <person name="Higashiura N."/>
            <person name="Hirakawa H."/>
            <person name="Matsushita K."/>
        </authorList>
    </citation>
    <scope>NUCLEOTIDE SEQUENCE [LARGE SCALE GENOMIC DNA]</scope>
    <source>
        <strain evidence="3 4">21F-2</strain>
    </source>
</reference>
<dbReference type="STRING" id="1231341.Abor_007_024"/>
<dbReference type="EMBL" id="BAMX01000007">
    <property type="protein sequence ID" value="GAN65276.1"/>
    <property type="molecule type" value="Genomic_DNA"/>
</dbReference>
<dbReference type="InterPro" id="IPR029044">
    <property type="entry name" value="Nucleotide-diphossugar_trans"/>
</dbReference>
<keyword evidence="4" id="KW-1185">Reference proteome</keyword>
<dbReference type="Proteomes" id="UP000270034">
    <property type="component" value="Chromosome"/>
</dbReference>
<dbReference type="KEGG" id="aot:AcetOri_orf02596"/>
<evidence type="ECO:0000313" key="2">
    <source>
        <dbReference type="EMBL" id="BBC80082.1"/>
    </source>
</evidence>
<gene>
    <name evidence="3" type="ORF">Abor_007_024</name>
    <name evidence="2" type="ORF">AcetOrient_orf02596</name>
</gene>
<evidence type="ECO:0000313" key="4">
    <source>
        <dbReference type="Proteomes" id="UP000032670"/>
    </source>
</evidence>
<organism evidence="2 5">
    <name type="scientific">Acetobacter orientalis</name>
    <dbReference type="NCBI Taxonomy" id="146474"/>
    <lineage>
        <taxon>Bacteria</taxon>
        <taxon>Pseudomonadati</taxon>
        <taxon>Pseudomonadota</taxon>
        <taxon>Alphaproteobacteria</taxon>
        <taxon>Acetobacterales</taxon>
        <taxon>Acetobacteraceae</taxon>
        <taxon>Acetobacter</taxon>
    </lineage>
</organism>
<proteinExistence type="predicted"/>
<dbReference type="GeneID" id="76203424"/>
<sequence length="351" mass="41284">MLPISVVMPSYNHAAYVGRAIESVLRQSFGEYEFLIADDGSNDGTRDIIQTFHDKRIQFFPHQNNRGACTVHNELLAQAKGKYVALINSDDMWMEGKLEKQFNYLEKNNHMAGHFGRAVFVNAQDVVLKKDSLSFGRIFDQPNRTQAEWIRFFFDHSNCLCHPSSMIKRECYSSLGGYNNRFRQLPDFDMWVRLVKKYPIYVDNDPLIYFRILSEKNTSSSTLENNIRIMNEHYFIAENFFEDLSEPLFSEAFSDRFYDLPADAVRDLKVEKILQYFVENDNLGKIYQQIGLQKIFSELNNSVRNRVLKENYCIDDKYFQNISGKNSLFYDQNFSEKRSVVKKIIRKFLYS</sequence>
<dbReference type="GO" id="GO:0016740">
    <property type="term" value="F:transferase activity"/>
    <property type="evidence" value="ECO:0007669"/>
    <property type="project" value="UniProtKB-KW"/>
</dbReference>
<evidence type="ECO:0000259" key="1">
    <source>
        <dbReference type="Pfam" id="PF00535"/>
    </source>
</evidence>
<feature type="domain" description="Glycosyltransferase 2-like" evidence="1">
    <location>
        <begin position="5"/>
        <end position="152"/>
    </location>
</feature>
<dbReference type="PANTHER" id="PTHR43685:SF11">
    <property type="entry name" value="GLYCOSYLTRANSFERASE TAGX-RELATED"/>
    <property type="match status" value="1"/>
</dbReference>
<evidence type="ECO:0000313" key="5">
    <source>
        <dbReference type="Proteomes" id="UP000270034"/>
    </source>
</evidence>
<dbReference type="InterPro" id="IPR050834">
    <property type="entry name" value="Glycosyltransf_2"/>
</dbReference>
<dbReference type="Proteomes" id="UP000032670">
    <property type="component" value="Unassembled WGS sequence"/>
</dbReference>
<keyword evidence="2" id="KW-0808">Transferase</keyword>
<dbReference type="SUPFAM" id="SSF53448">
    <property type="entry name" value="Nucleotide-diphospho-sugar transferases"/>
    <property type="match status" value="1"/>
</dbReference>
<dbReference type="AlphaFoldDB" id="A0A2Z5ZH82"/>
<dbReference type="PANTHER" id="PTHR43685">
    <property type="entry name" value="GLYCOSYLTRANSFERASE"/>
    <property type="match status" value="1"/>
</dbReference>
<evidence type="ECO:0000313" key="3">
    <source>
        <dbReference type="EMBL" id="GAN65276.1"/>
    </source>
</evidence>
<dbReference type="InterPro" id="IPR001173">
    <property type="entry name" value="Glyco_trans_2-like"/>
</dbReference>
<dbReference type="RefSeq" id="WP_048840338.1">
    <property type="nucleotide sequence ID" value="NZ_BAMX01000007.1"/>
</dbReference>
<dbReference type="Pfam" id="PF00535">
    <property type="entry name" value="Glycos_transf_2"/>
    <property type="match status" value="1"/>
</dbReference>
<dbReference type="Gene3D" id="3.90.550.10">
    <property type="entry name" value="Spore Coat Polysaccharide Biosynthesis Protein SpsA, Chain A"/>
    <property type="match status" value="1"/>
</dbReference>
<dbReference type="EMBL" id="AP018515">
    <property type="protein sequence ID" value="BBC80082.1"/>
    <property type="molecule type" value="Genomic_DNA"/>
</dbReference>
<name>A0A2Z5ZH82_9PROT</name>
<accession>A0A2Z5ZH82</accession>
<protein>
    <submittedName>
        <fullName evidence="2">Glycosyl transferase</fullName>
    </submittedName>
</protein>
<reference evidence="2 5" key="2">
    <citation type="submission" date="2018-02" db="EMBL/GenBank/DDBJ databases">
        <title>Acetobacter orientalis genome.</title>
        <authorList>
            <person name="Nakashima N."/>
            <person name="Tamura T."/>
        </authorList>
    </citation>
    <scope>NUCLEOTIDE SEQUENCE [LARGE SCALE GENOMIC DNA]</scope>
    <source>
        <strain evidence="2 5">FAN1</strain>
    </source>
</reference>